<evidence type="ECO:0000256" key="15">
    <source>
        <dbReference type="ARBA" id="ARBA00022840"/>
    </source>
</evidence>
<evidence type="ECO:0000256" key="30">
    <source>
        <dbReference type="ARBA" id="ARBA00082678"/>
    </source>
</evidence>
<dbReference type="EC" id="3.6.4.13" evidence="6"/>
<comment type="function">
    <text evidence="27">5' to 3' helicase that unwinds RNA and DNA duplexes in an ATP-dependent reaction. Specific to 5'-phosphorylated single-stranded guanine-rich sequences. May play a role in RNA metabolism, ribosome biogenesis or initiation of translation. May play a role in regulation of transcription. Interacts with tRNA-Tyr.</text>
</comment>
<evidence type="ECO:0000256" key="7">
    <source>
        <dbReference type="ARBA" id="ARBA00022490"/>
    </source>
</evidence>
<dbReference type="FunFam" id="3.40.50.300:FF:001171">
    <property type="entry name" value="DNA-binding protein SMUBP-2"/>
    <property type="match status" value="1"/>
</dbReference>
<dbReference type="InterPro" id="IPR000058">
    <property type="entry name" value="Znf_AN1"/>
</dbReference>
<evidence type="ECO:0000256" key="21">
    <source>
        <dbReference type="ARBA" id="ARBA00023163"/>
    </source>
</evidence>
<dbReference type="SUPFAM" id="SSF52540">
    <property type="entry name" value="P-loop containing nucleoside triphosphate hydrolases"/>
    <property type="match status" value="1"/>
</dbReference>
<dbReference type="Gene3D" id="2.40.30.270">
    <property type="match status" value="1"/>
</dbReference>
<feature type="compositionally biased region" description="Basic residues" evidence="33">
    <location>
        <begin position="861"/>
        <end position="871"/>
    </location>
</feature>
<dbReference type="InterPro" id="IPR047187">
    <property type="entry name" value="SF1_C_Upf1"/>
</dbReference>
<dbReference type="AlphaFoldDB" id="A0A6J2PV15"/>
<dbReference type="GO" id="GO:0008270">
    <property type="term" value="F:zinc ion binding"/>
    <property type="evidence" value="ECO:0007669"/>
    <property type="project" value="UniProtKB-KW"/>
</dbReference>
<evidence type="ECO:0000256" key="9">
    <source>
        <dbReference type="ARBA" id="ARBA00022723"/>
    </source>
</evidence>
<evidence type="ECO:0000256" key="17">
    <source>
        <dbReference type="ARBA" id="ARBA00022990"/>
    </source>
</evidence>
<evidence type="ECO:0000256" key="26">
    <source>
        <dbReference type="ARBA" id="ARBA00049390"/>
    </source>
</evidence>
<dbReference type="PANTHER" id="PTHR43788:SF8">
    <property type="entry name" value="DNA-BINDING PROTEIN SMUBP-2"/>
    <property type="match status" value="1"/>
</dbReference>
<dbReference type="GO" id="GO:0030424">
    <property type="term" value="C:axon"/>
    <property type="evidence" value="ECO:0007669"/>
    <property type="project" value="UniProtKB-SubCell"/>
</dbReference>
<dbReference type="InterPro" id="IPR035896">
    <property type="entry name" value="AN1-like_Znf"/>
</dbReference>
<keyword evidence="32" id="KW-0175">Coiled coil</keyword>
<keyword evidence="9" id="KW-0479">Metal-binding</keyword>
<dbReference type="InterPro" id="IPR041679">
    <property type="entry name" value="DNA2/NAM7-like_C"/>
</dbReference>
<dbReference type="KEGG" id="cgob:115009510"/>
<evidence type="ECO:0000256" key="24">
    <source>
        <dbReference type="ARBA" id="ARBA00023274"/>
    </source>
</evidence>
<gene>
    <name evidence="37" type="primary">ighmbp2</name>
</gene>
<dbReference type="InterPro" id="IPR004483">
    <property type="entry name" value="SMUBP-2/Hcs1-like"/>
</dbReference>
<dbReference type="InterPro" id="IPR048761">
    <property type="entry name" value="SMUBP-2_HCS1_1B"/>
</dbReference>
<dbReference type="InterPro" id="IPR041677">
    <property type="entry name" value="DNA2/NAM7_AAA_11"/>
</dbReference>
<dbReference type="RefSeq" id="XP_029289380.1">
    <property type="nucleotide sequence ID" value="XM_029433520.1"/>
</dbReference>
<organism evidence="36 37">
    <name type="scientific">Cottoperca gobio</name>
    <name type="common">Frogmouth</name>
    <name type="synonym">Aphritis gobio</name>
    <dbReference type="NCBI Taxonomy" id="56716"/>
    <lineage>
        <taxon>Eukaryota</taxon>
        <taxon>Metazoa</taxon>
        <taxon>Chordata</taxon>
        <taxon>Craniata</taxon>
        <taxon>Vertebrata</taxon>
        <taxon>Euteleostomi</taxon>
        <taxon>Actinopterygii</taxon>
        <taxon>Neopterygii</taxon>
        <taxon>Teleostei</taxon>
        <taxon>Neoteleostei</taxon>
        <taxon>Acanthomorphata</taxon>
        <taxon>Eupercaria</taxon>
        <taxon>Perciformes</taxon>
        <taxon>Notothenioidei</taxon>
        <taxon>Bovichtidae</taxon>
        <taxon>Cottoperca</taxon>
    </lineage>
</organism>
<evidence type="ECO:0000259" key="34">
    <source>
        <dbReference type="PROSITE" id="PS51039"/>
    </source>
</evidence>
<keyword evidence="10" id="KW-0547">Nucleotide-binding</keyword>
<dbReference type="InterPro" id="IPR036867">
    <property type="entry name" value="R3H_dom_sf"/>
</dbReference>
<dbReference type="PANTHER" id="PTHR43788">
    <property type="entry name" value="DNA2/NAM7 HELICASE FAMILY MEMBER"/>
    <property type="match status" value="1"/>
</dbReference>
<keyword evidence="8" id="KW-0820">tRNA-binding</keyword>
<dbReference type="FunFam" id="3.40.50.300:FF:001146">
    <property type="entry name" value="DNA-binding protein SMUBP-2 isoform X1"/>
    <property type="match status" value="1"/>
</dbReference>
<feature type="domain" description="AN1-type" evidence="34">
    <location>
        <begin position="897"/>
        <end position="946"/>
    </location>
</feature>
<evidence type="ECO:0000256" key="19">
    <source>
        <dbReference type="ARBA" id="ARBA00023125"/>
    </source>
</evidence>
<comment type="catalytic activity">
    <reaction evidence="25">
        <text>ATP + H2O = ADP + phosphate + H(+)</text>
        <dbReference type="Rhea" id="RHEA:13065"/>
        <dbReference type="ChEBI" id="CHEBI:15377"/>
        <dbReference type="ChEBI" id="CHEBI:15378"/>
        <dbReference type="ChEBI" id="CHEBI:30616"/>
        <dbReference type="ChEBI" id="CHEBI:43474"/>
        <dbReference type="ChEBI" id="CHEBI:456216"/>
        <dbReference type="EC" id="3.6.4.12"/>
    </reaction>
    <physiologicalReaction direction="left-to-right" evidence="25">
        <dbReference type="Rhea" id="RHEA:13066"/>
    </physiologicalReaction>
</comment>
<dbReference type="GO" id="GO:1990904">
    <property type="term" value="C:ribonucleoprotein complex"/>
    <property type="evidence" value="ECO:0007669"/>
    <property type="project" value="UniProtKB-KW"/>
</dbReference>
<evidence type="ECO:0000256" key="12">
    <source>
        <dbReference type="ARBA" id="ARBA00022801"/>
    </source>
</evidence>
<name>A0A6J2PV15_COTGO</name>
<dbReference type="GO" id="GO:0003724">
    <property type="term" value="F:RNA helicase activity"/>
    <property type="evidence" value="ECO:0007669"/>
    <property type="project" value="UniProtKB-EC"/>
</dbReference>
<evidence type="ECO:0000256" key="22">
    <source>
        <dbReference type="ARBA" id="ARBA00023242"/>
    </source>
</evidence>
<dbReference type="GO" id="GO:0043139">
    <property type="term" value="F:5'-3' DNA helicase activity"/>
    <property type="evidence" value="ECO:0007669"/>
    <property type="project" value="TreeGrafter"/>
</dbReference>
<dbReference type="CDD" id="cd18044">
    <property type="entry name" value="DEXXQc_SMUBP2"/>
    <property type="match status" value="1"/>
</dbReference>
<feature type="compositionally biased region" description="Acidic residues" evidence="33">
    <location>
        <begin position="789"/>
        <end position="805"/>
    </location>
</feature>
<evidence type="ECO:0000256" key="3">
    <source>
        <dbReference type="ARBA" id="ARBA00004496"/>
    </source>
</evidence>
<feature type="compositionally biased region" description="Basic and acidic residues" evidence="33">
    <location>
        <begin position="825"/>
        <end position="844"/>
    </location>
</feature>
<keyword evidence="20" id="KW-0010">Activator</keyword>
<evidence type="ECO:0000256" key="20">
    <source>
        <dbReference type="ARBA" id="ARBA00023159"/>
    </source>
</evidence>
<dbReference type="Pfam" id="PF21138">
    <property type="entry name" value="SMUBP-2_HCS1_1B"/>
    <property type="match status" value="1"/>
</dbReference>
<feature type="compositionally biased region" description="Basic and acidic residues" evidence="33">
    <location>
        <begin position="764"/>
        <end position="773"/>
    </location>
</feature>
<keyword evidence="15" id="KW-0067">ATP-binding</keyword>
<keyword evidence="12" id="KW-0378">Hydrolase</keyword>
<protein>
    <recommendedName>
        <fullName evidence="29">DNA-binding protein SMUBP-2</fullName>
        <ecNumber evidence="5">3.6.4.12</ecNumber>
        <ecNumber evidence="6">3.6.4.13</ecNumber>
    </recommendedName>
    <alternativeName>
        <fullName evidence="30">ATP-dependent helicase IGHMBP2</fullName>
    </alternativeName>
</protein>
<evidence type="ECO:0000256" key="28">
    <source>
        <dbReference type="ARBA" id="ARBA00065318"/>
    </source>
</evidence>
<dbReference type="FunFam" id="4.10.1110.10:FF:000002">
    <property type="entry name" value="Immunoglobulin mu DNA-binding protein 2"/>
    <property type="match status" value="1"/>
</dbReference>
<keyword evidence="19 37" id="KW-0238">DNA-binding</keyword>
<dbReference type="SMART" id="SM00393">
    <property type="entry name" value="R3H"/>
    <property type="match status" value="1"/>
</dbReference>
<dbReference type="CDD" id="cd02641">
    <property type="entry name" value="R3H_Smubp-2_like"/>
    <property type="match status" value="1"/>
</dbReference>
<keyword evidence="13" id="KW-0347">Helicase</keyword>
<dbReference type="SMART" id="SM00487">
    <property type="entry name" value="DEXDc"/>
    <property type="match status" value="1"/>
</dbReference>
<reference evidence="37" key="1">
    <citation type="submission" date="2025-08" db="UniProtKB">
        <authorList>
            <consortium name="RefSeq"/>
        </authorList>
    </citation>
    <scope>IDENTIFICATION</scope>
</reference>
<feature type="region of interest" description="Disordered" evidence="33">
    <location>
        <begin position="764"/>
        <end position="871"/>
    </location>
</feature>
<keyword evidence="14" id="KW-0862">Zinc</keyword>
<comment type="catalytic activity">
    <reaction evidence="26">
        <text>ATP + H2O = ADP + phosphate + H(+)</text>
        <dbReference type="Rhea" id="RHEA:13065"/>
        <dbReference type="ChEBI" id="CHEBI:15377"/>
        <dbReference type="ChEBI" id="CHEBI:15378"/>
        <dbReference type="ChEBI" id="CHEBI:30616"/>
        <dbReference type="ChEBI" id="CHEBI:43474"/>
        <dbReference type="ChEBI" id="CHEBI:456216"/>
        <dbReference type="EC" id="3.6.4.13"/>
    </reaction>
    <physiologicalReaction direction="left-to-right" evidence="26">
        <dbReference type="Rhea" id="RHEA:13066"/>
    </physiologicalReaction>
</comment>
<evidence type="ECO:0000256" key="27">
    <source>
        <dbReference type="ARBA" id="ARBA00060343"/>
    </source>
</evidence>
<evidence type="ECO:0000256" key="18">
    <source>
        <dbReference type="ARBA" id="ARBA00023015"/>
    </source>
</evidence>
<evidence type="ECO:0000256" key="33">
    <source>
        <dbReference type="SAM" id="MobiDB-lite"/>
    </source>
</evidence>
<dbReference type="FunFam" id="2.40.30.270:FF:000001">
    <property type="entry name" value="Immunoglobulin mu DNA-binding protein 2"/>
    <property type="match status" value="1"/>
</dbReference>
<dbReference type="Gene3D" id="4.10.1110.10">
    <property type="entry name" value="AN1-like Zinc finger"/>
    <property type="match status" value="1"/>
</dbReference>
<evidence type="ECO:0000256" key="25">
    <source>
        <dbReference type="ARBA" id="ARBA00048432"/>
    </source>
</evidence>
<dbReference type="Gene3D" id="3.30.1370.50">
    <property type="entry name" value="R3H-like domain"/>
    <property type="match status" value="1"/>
</dbReference>
<keyword evidence="18" id="KW-0805">Transcription regulation</keyword>
<evidence type="ECO:0000256" key="10">
    <source>
        <dbReference type="ARBA" id="ARBA00022741"/>
    </source>
</evidence>
<evidence type="ECO:0000256" key="1">
    <source>
        <dbReference type="ARBA" id="ARBA00004123"/>
    </source>
</evidence>
<evidence type="ECO:0000256" key="8">
    <source>
        <dbReference type="ARBA" id="ARBA00022555"/>
    </source>
</evidence>
<dbReference type="CTD" id="3508"/>
<sequence>MAVEQFVSKTLELLLEEREAEIEETRIWQENISLKDLQNKGVCLLKLQIGSQSTGLYGRTVVVLEPRKYLGLPSLPSNSFGPGDIVGLYDTGGCTAASQIGTGIVTRVSQTSISVAFDDSKDGQSFETGGLHNLLKLANDVTYKRMKNALNTLNGYGNGPAANLINVLFGDSTPSSHSQPNVKFFNSNLDDSQREAVSFTLSQRELAVIHGPPGTGKTTTVVEIILQAVKQGQKVLCCAPSNVAVDNLVERLARCKAKVLRLGHPARLLESIQKHSLDAILAQSDDANIIADIRKDMDKAFVGIKKMREKGERVNYKREIGELRKELKTRESAAIAQILKSADVVLSTNTGACGTGPLKYLPAEHFDWVVIDECAQALESSCWIALLRARKCILAGDYKQLPPTIKSQKAASKGLSLSLMERLIQMYGDSVVRMLTVQYRMNSAIMEWASKEMYQGRLTAHSSVERHLLKDLPGVACVEETSTPLLLIDTAGCGLSEMEVTDEQSKGNQGEVDIVELHIKALTEAGVKAKDIAVIAPYNLQVDLLRQKLSARHPELEIKSVDGFQGREKEAVVLSLVRSNRKGEVGFLTEDRRINVAVTRARRHIAVVCDTQTVQSHAFLKSLINHMTEFGEVRTAFEYIQDIVPQNYTRDSKDTKANASSGSSTSTKQKVKDQPPSRAKPQQNKSTGSSSNENTAGTEKHTKSCITSLMEEEQKKNRCAEIRAQVESFLKDSNQSELQFPSSFNSHDRLLVHQIAEELGLVHESKGEGKDRCITVARPLVSTPAEEPTHEEEAEEEEEDEEAQEEEKVPNPQREPPSQPPLDMKSLHLERMKREQQKREENAQLKKQQNILPPALAQSSKKPKSAKGKNKMKTGACGIAAAAAPDDDFDTLIKAVIKAESVCSFVKCKASVLMLGQLCLFCNRQYCLGHHIPEVHGCGDKAKSHARMRISKEGVLYAGSGKKDKSMDPNKKAYLHRKLDSKLKDMSSQRKPKQKEEDS</sequence>
<feature type="compositionally biased region" description="Polar residues" evidence="33">
    <location>
        <begin position="680"/>
        <end position="697"/>
    </location>
</feature>
<keyword evidence="24" id="KW-0687">Ribonucleoprotein</keyword>
<dbReference type="NCBIfam" id="TIGR00376">
    <property type="entry name" value="IGHMBP2 family helicase"/>
    <property type="match status" value="1"/>
</dbReference>
<evidence type="ECO:0000313" key="37">
    <source>
        <dbReference type="RefSeq" id="XP_029289380.1"/>
    </source>
</evidence>
<dbReference type="GO" id="GO:0016787">
    <property type="term" value="F:hydrolase activity"/>
    <property type="evidence" value="ECO:0007669"/>
    <property type="project" value="UniProtKB-KW"/>
</dbReference>
<evidence type="ECO:0000256" key="11">
    <source>
        <dbReference type="ARBA" id="ARBA00022771"/>
    </source>
</evidence>
<dbReference type="GeneID" id="115009510"/>
<dbReference type="Pfam" id="PF13087">
    <property type="entry name" value="AAA_12"/>
    <property type="match status" value="1"/>
</dbReference>
<proteinExistence type="inferred from homology"/>
<evidence type="ECO:0000256" key="13">
    <source>
        <dbReference type="ARBA" id="ARBA00022806"/>
    </source>
</evidence>
<dbReference type="InterPro" id="IPR014001">
    <property type="entry name" value="Helicase_ATP-bd"/>
</dbReference>
<feature type="region of interest" description="Disordered" evidence="33">
    <location>
        <begin position="978"/>
        <end position="999"/>
    </location>
</feature>
<dbReference type="GO" id="GO:0005737">
    <property type="term" value="C:cytoplasm"/>
    <property type="evidence" value="ECO:0007669"/>
    <property type="project" value="UniProtKB-SubCell"/>
</dbReference>
<dbReference type="InterPro" id="IPR003593">
    <property type="entry name" value="AAA+_ATPase"/>
</dbReference>
<feature type="coiled-coil region" evidence="32">
    <location>
        <begin position="306"/>
        <end position="333"/>
    </location>
</feature>
<comment type="similarity">
    <text evidence="4">Belongs to the DNA2/NAM7 helicase family.</text>
</comment>
<dbReference type="PROSITE" id="PS51061">
    <property type="entry name" value="R3H"/>
    <property type="match status" value="1"/>
</dbReference>
<dbReference type="GO" id="GO:0005634">
    <property type="term" value="C:nucleus"/>
    <property type="evidence" value="ECO:0007669"/>
    <property type="project" value="UniProtKB-SubCell"/>
</dbReference>
<keyword evidence="17" id="KW-0007">Acetylation</keyword>
<dbReference type="GO" id="GO:0005524">
    <property type="term" value="F:ATP binding"/>
    <property type="evidence" value="ECO:0007669"/>
    <property type="project" value="UniProtKB-KW"/>
</dbReference>
<dbReference type="InterPro" id="IPR001374">
    <property type="entry name" value="R3H_dom"/>
</dbReference>
<dbReference type="Proteomes" id="UP000504630">
    <property type="component" value="Chromosome 6"/>
</dbReference>
<dbReference type="Pfam" id="PF13086">
    <property type="entry name" value="AAA_11"/>
    <property type="match status" value="1"/>
</dbReference>
<dbReference type="GO" id="GO:0000049">
    <property type="term" value="F:tRNA binding"/>
    <property type="evidence" value="ECO:0007669"/>
    <property type="project" value="UniProtKB-KW"/>
</dbReference>
<accession>A0A6J2PV15</accession>
<keyword evidence="36" id="KW-1185">Reference proteome</keyword>
<dbReference type="SMART" id="SM00154">
    <property type="entry name" value="ZnF_AN1"/>
    <property type="match status" value="1"/>
</dbReference>
<dbReference type="SMART" id="SM00382">
    <property type="entry name" value="AAA"/>
    <property type="match status" value="1"/>
</dbReference>
<evidence type="ECO:0000256" key="32">
    <source>
        <dbReference type="SAM" id="Coils"/>
    </source>
</evidence>
<feature type="region of interest" description="Disordered" evidence="33">
    <location>
        <begin position="650"/>
        <end position="702"/>
    </location>
</feature>
<dbReference type="Pfam" id="PF01428">
    <property type="entry name" value="zf-AN1"/>
    <property type="match status" value="1"/>
</dbReference>
<evidence type="ECO:0000256" key="2">
    <source>
        <dbReference type="ARBA" id="ARBA00004489"/>
    </source>
</evidence>
<dbReference type="EC" id="3.6.4.12" evidence="5"/>
<feature type="domain" description="R3H" evidence="35">
    <location>
        <begin position="716"/>
        <end position="780"/>
    </location>
</feature>
<keyword evidence="7" id="KW-0963">Cytoplasm</keyword>
<dbReference type="InterPro" id="IPR050534">
    <property type="entry name" value="Coronavir_polyprotein_1ab"/>
</dbReference>
<dbReference type="InterPro" id="IPR034072">
    <property type="entry name" value="R3H_Smubp-2"/>
</dbReference>
<evidence type="ECO:0000256" key="29">
    <source>
        <dbReference type="ARBA" id="ARBA00074890"/>
    </source>
</evidence>
<dbReference type="FunFam" id="3.30.1370.50:FF:000002">
    <property type="entry name" value="Immunoglobulin mu DNA-binding protein 2"/>
    <property type="match status" value="1"/>
</dbReference>
<evidence type="ECO:0000259" key="35">
    <source>
        <dbReference type="PROSITE" id="PS51061"/>
    </source>
</evidence>
<evidence type="ECO:0000256" key="23">
    <source>
        <dbReference type="ARBA" id="ARBA00023273"/>
    </source>
</evidence>
<evidence type="ECO:0000256" key="4">
    <source>
        <dbReference type="ARBA" id="ARBA00007913"/>
    </source>
</evidence>
<evidence type="ECO:0000256" key="16">
    <source>
        <dbReference type="ARBA" id="ARBA00022884"/>
    </source>
</evidence>
<evidence type="ECO:0000256" key="6">
    <source>
        <dbReference type="ARBA" id="ARBA00012552"/>
    </source>
</evidence>
<dbReference type="GO" id="GO:0003677">
    <property type="term" value="F:DNA binding"/>
    <property type="evidence" value="ECO:0007669"/>
    <property type="project" value="UniProtKB-KW"/>
</dbReference>
<evidence type="ECO:0000256" key="5">
    <source>
        <dbReference type="ARBA" id="ARBA00012551"/>
    </source>
</evidence>
<keyword evidence="22" id="KW-0539">Nucleus</keyword>
<feature type="compositionally biased region" description="Polar residues" evidence="33">
    <location>
        <begin position="657"/>
        <end position="668"/>
    </location>
</feature>
<keyword evidence="23" id="KW-0966">Cell projection</keyword>
<keyword evidence="11 31" id="KW-0863">Zinc-finger</keyword>
<dbReference type="OrthoDB" id="6513042at2759"/>
<dbReference type="Pfam" id="PF01424">
    <property type="entry name" value="R3H"/>
    <property type="match status" value="1"/>
</dbReference>
<keyword evidence="21" id="KW-0804">Transcription</keyword>
<comment type="subcellular location">
    <subcellularLocation>
        <location evidence="2">Cell projection</location>
        <location evidence="2">Axon</location>
    </subcellularLocation>
    <subcellularLocation>
        <location evidence="3">Cytoplasm</location>
    </subcellularLocation>
    <subcellularLocation>
        <location evidence="1">Nucleus</location>
    </subcellularLocation>
</comment>
<dbReference type="PROSITE" id="PS51039">
    <property type="entry name" value="ZF_AN1"/>
    <property type="match status" value="1"/>
</dbReference>
<dbReference type="InParanoid" id="A0A6J2PV15"/>
<evidence type="ECO:0000256" key="31">
    <source>
        <dbReference type="PROSITE-ProRule" id="PRU00449"/>
    </source>
</evidence>
<dbReference type="Gene3D" id="3.40.50.300">
    <property type="entry name" value="P-loop containing nucleotide triphosphate hydrolases"/>
    <property type="match status" value="2"/>
</dbReference>
<comment type="subunit">
    <text evidence="28">Homooligomer. Interacts with RUVBL1. Interacts with RUVBL2. Interacts with GTF3C1. Interacts with ABT1. Interacts with ribosomes.</text>
</comment>
<dbReference type="SUPFAM" id="SSF118310">
    <property type="entry name" value="AN1-like Zinc finger"/>
    <property type="match status" value="1"/>
</dbReference>
<evidence type="ECO:0000256" key="14">
    <source>
        <dbReference type="ARBA" id="ARBA00022833"/>
    </source>
</evidence>
<evidence type="ECO:0000313" key="36">
    <source>
        <dbReference type="Proteomes" id="UP000504630"/>
    </source>
</evidence>
<dbReference type="InterPro" id="IPR027417">
    <property type="entry name" value="P-loop_NTPase"/>
</dbReference>
<dbReference type="SUPFAM" id="SSF82708">
    <property type="entry name" value="R3H domain"/>
    <property type="match status" value="1"/>
</dbReference>
<keyword evidence="16" id="KW-0694">RNA-binding</keyword>
<dbReference type="CDD" id="cd18808">
    <property type="entry name" value="SF1_C_Upf1"/>
    <property type="match status" value="1"/>
</dbReference>